<dbReference type="Pfam" id="PF07690">
    <property type="entry name" value="MFS_1"/>
    <property type="match status" value="1"/>
</dbReference>
<comment type="subcellular location">
    <subcellularLocation>
        <location evidence="1">Membrane</location>
        <topology evidence="1">Multi-pass membrane protein</topology>
    </subcellularLocation>
</comment>
<evidence type="ECO:0000256" key="5">
    <source>
        <dbReference type="SAM" id="Phobius"/>
    </source>
</evidence>
<evidence type="ECO:0000256" key="4">
    <source>
        <dbReference type="ARBA" id="ARBA00023136"/>
    </source>
</evidence>
<sequence>MLEALSQPKELSALTVPRIGMLAACILVAMGSGTNYAFSAYAPQLGERLKLTHTQLNIVGIAGNIGVFSSAPVWGRFADRYGPKPLFATAFVLLLGGYSGIRYSYQAGAIPSDFPLSGLSFALLALCNFMTGVAGTAGIMGSVNTTARTFPDHARASTTGLVLSGFGLSAFFFSTVAGLFSPGDTSSLLLLLTVGTAFPMIFGFFFVHPIPWKPNNRGTLANRNREPENFASTSNTIYHHCTEYDSCTPLLGGQDGAMVCNCYQGAATSASQAFSVHPESTPDAFLTPQTVGSEDPFSNLSADVRRMLDRRRTAEGNVGSDLASRPSQSTGEANIHGWALWKTCDFWLCFSIFGLLTGTGLMYINNVGTISQALIAQANPDYDIAYAARVQAKQVTIVSLMNCLGRICFGFISDFTRHRLHRPRSYCFVAASTAFLLVQVVLQQSITDVESLSWGSAMLGFVYGGSFSLLPTLCIGYFGLAHFSENFGFATLSPIFTGYLFSVAFGKTLDVHELSPTPSPSIDLRESSRHHPFLSQITSSFERHRCLEGSACYAEAFTVTILACSVALALSVWMSWRDWRRMDAEEVEYAVDVGYDGGYRASSKPGSCRRTVESG</sequence>
<dbReference type="PANTHER" id="PTHR21576">
    <property type="entry name" value="UNCHARACTERIZED NODULIN-LIKE PROTEIN"/>
    <property type="match status" value="1"/>
</dbReference>
<feature type="transmembrane region" description="Helical" evidence="5">
    <location>
        <begin position="117"/>
        <end position="140"/>
    </location>
</feature>
<gene>
    <name evidence="6" type="ORF">PC9H_002016</name>
</gene>
<dbReference type="GeneID" id="59371857"/>
<feature type="transmembrane region" description="Helical" evidence="5">
    <location>
        <begin position="54"/>
        <end position="74"/>
    </location>
</feature>
<dbReference type="InterPro" id="IPR036259">
    <property type="entry name" value="MFS_trans_sf"/>
</dbReference>
<proteinExistence type="predicted"/>
<reference evidence="6" key="1">
    <citation type="submission" date="2019-07" db="EMBL/GenBank/DDBJ databases">
        <authorList>
            <person name="Palmer J.M."/>
        </authorList>
    </citation>
    <scope>NUCLEOTIDE SEQUENCE</scope>
    <source>
        <strain evidence="6">PC9</strain>
    </source>
</reference>
<feature type="transmembrane region" description="Helical" evidence="5">
    <location>
        <begin position="454"/>
        <end position="480"/>
    </location>
</feature>
<dbReference type="GO" id="GO:0000329">
    <property type="term" value="C:fungal-type vacuole membrane"/>
    <property type="evidence" value="ECO:0007669"/>
    <property type="project" value="TreeGrafter"/>
</dbReference>
<feature type="transmembrane region" description="Helical" evidence="5">
    <location>
        <begin position="557"/>
        <end position="576"/>
    </location>
</feature>
<evidence type="ECO:0000256" key="3">
    <source>
        <dbReference type="ARBA" id="ARBA00022989"/>
    </source>
</evidence>
<dbReference type="InterPro" id="IPR011701">
    <property type="entry name" value="MFS"/>
</dbReference>
<dbReference type="EMBL" id="JACETU010000010">
    <property type="protein sequence ID" value="KAF7419426.1"/>
    <property type="molecule type" value="Genomic_DNA"/>
</dbReference>
<feature type="transmembrane region" description="Helical" evidence="5">
    <location>
        <begin position="86"/>
        <end position="105"/>
    </location>
</feature>
<dbReference type="GO" id="GO:0022857">
    <property type="term" value="F:transmembrane transporter activity"/>
    <property type="evidence" value="ECO:0007669"/>
    <property type="project" value="InterPro"/>
</dbReference>
<feature type="transmembrane region" description="Helical" evidence="5">
    <location>
        <begin position="425"/>
        <end position="442"/>
    </location>
</feature>
<accession>A0A8H6ZLR9</accession>
<feature type="transmembrane region" description="Helical" evidence="5">
    <location>
        <begin position="487"/>
        <end position="506"/>
    </location>
</feature>
<dbReference type="VEuPathDB" id="FungiDB:PC9H_002016"/>
<dbReference type="AlphaFoldDB" id="A0A8H6ZLR9"/>
<keyword evidence="4 5" id="KW-0472">Membrane</keyword>
<feature type="transmembrane region" description="Helical" evidence="5">
    <location>
        <begin position="187"/>
        <end position="207"/>
    </location>
</feature>
<evidence type="ECO:0000313" key="7">
    <source>
        <dbReference type="Proteomes" id="UP000623687"/>
    </source>
</evidence>
<protein>
    <recommendedName>
        <fullName evidence="8">MFS general substrate transporter</fullName>
    </recommendedName>
</protein>
<feature type="transmembrane region" description="Helical" evidence="5">
    <location>
        <begin position="346"/>
        <end position="364"/>
    </location>
</feature>
<dbReference type="RefSeq" id="XP_036626280.1">
    <property type="nucleotide sequence ID" value="XM_036771659.1"/>
</dbReference>
<keyword evidence="2 5" id="KW-0812">Transmembrane</keyword>
<comment type="caution">
    <text evidence="6">The sequence shown here is derived from an EMBL/GenBank/DDBJ whole genome shotgun (WGS) entry which is preliminary data.</text>
</comment>
<keyword evidence="7" id="KW-1185">Reference proteome</keyword>
<feature type="transmembrane region" description="Helical" evidence="5">
    <location>
        <begin position="21"/>
        <end position="42"/>
    </location>
</feature>
<organism evidence="6 7">
    <name type="scientific">Pleurotus ostreatus</name>
    <name type="common">Oyster mushroom</name>
    <name type="synonym">White-rot fungus</name>
    <dbReference type="NCBI Taxonomy" id="5322"/>
    <lineage>
        <taxon>Eukaryota</taxon>
        <taxon>Fungi</taxon>
        <taxon>Dikarya</taxon>
        <taxon>Basidiomycota</taxon>
        <taxon>Agaricomycotina</taxon>
        <taxon>Agaricomycetes</taxon>
        <taxon>Agaricomycetidae</taxon>
        <taxon>Agaricales</taxon>
        <taxon>Pleurotineae</taxon>
        <taxon>Pleurotaceae</taxon>
        <taxon>Pleurotus</taxon>
    </lineage>
</organism>
<name>A0A8H6ZLR9_PLEOS</name>
<dbReference type="OrthoDB" id="410267at2759"/>
<evidence type="ECO:0000256" key="2">
    <source>
        <dbReference type="ARBA" id="ARBA00022692"/>
    </source>
</evidence>
<evidence type="ECO:0000313" key="6">
    <source>
        <dbReference type="EMBL" id="KAF7419426.1"/>
    </source>
</evidence>
<dbReference type="Proteomes" id="UP000623687">
    <property type="component" value="Unassembled WGS sequence"/>
</dbReference>
<keyword evidence="3 5" id="KW-1133">Transmembrane helix</keyword>
<dbReference type="PANTHER" id="PTHR21576:SF160">
    <property type="entry name" value="NODULIN-LIKE DOMAIN-CONTAINING PROTEIN"/>
    <property type="match status" value="1"/>
</dbReference>
<dbReference type="SUPFAM" id="SSF103473">
    <property type="entry name" value="MFS general substrate transporter"/>
    <property type="match status" value="1"/>
</dbReference>
<evidence type="ECO:0000256" key="1">
    <source>
        <dbReference type="ARBA" id="ARBA00004141"/>
    </source>
</evidence>
<evidence type="ECO:0008006" key="8">
    <source>
        <dbReference type="Google" id="ProtNLM"/>
    </source>
</evidence>
<dbReference type="Gene3D" id="1.20.1250.20">
    <property type="entry name" value="MFS general substrate transporter like domains"/>
    <property type="match status" value="1"/>
</dbReference>
<feature type="transmembrane region" description="Helical" evidence="5">
    <location>
        <begin position="161"/>
        <end position="181"/>
    </location>
</feature>